<dbReference type="Proteomes" id="UP000831113">
    <property type="component" value="Chromosome"/>
</dbReference>
<dbReference type="InterPro" id="IPR051199">
    <property type="entry name" value="LPS_LOS_Heptosyltrfase"/>
</dbReference>
<dbReference type="PANTHER" id="PTHR30160:SF1">
    <property type="entry name" value="LIPOPOLYSACCHARIDE 1,2-N-ACETYLGLUCOSAMINETRANSFERASE-RELATED"/>
    <property type="match status" value="1"/>
</dbReference>
<dbReference type="EMBL" id="CP094669">
    <property type="protein sequence ID" value="UOG74021.1"/>
    <property type="molecule type" value="Genomic_DNA"/>
</dbReference>
<dbReference type="InterPro" id="IPR002201">
    <property type="entry name" value="Glyco_trans_9"/>
</dbReference>
<dbReference type="Pfam" id="PF01075">
    <property type="entry name" value="Glyco_transf_9"/>
    <property type="match status" value="1"/>
</dbReference>
<sequence length="359" mass="39096">MSSAPSGAVLLIQTAFIGDVILATALLEHLHRAEPNTPVDFLVRKGNEGLIQQHPHVRHVLIWDKKQDKYRGLWQLLQQVRRAGYSRVVTLQRFASTGFLTAFSGALERVGFQKNPFAFRFTRALPHVMGAGVHEVTRNLQLLDPAYQGPLVPPRLYPTPADEAAAAPYTTDGPYLCIAPTSVWFTKQFPQEQWMKLLAALPAHYRVYLLGGPPDVAACEVLRQASSRPNVVNLAGKLSLLASAVLIRGAVLNYVNDSAPMHLCSAVDAPTCAVYCSTVPAFGFGPLSTFARIVEIPEPLACRPCGLHGYQKCPLTHFRCAHGIETAQLLAVLAEAELYTRNPPQVSAASEQGSSLTLS</sequence>
<evidence type="ECO:0000313" key="3">
    <source>
        <dbReference type="EMBL" id="UOG74021.1"/>
    </source>
</evidence>
<evidence type="ECO:0000256" key="2">
    <source>
        <dbReference type="ARBA" id="ARBA00022679"/>
    </source>
</evidence>
<keyword evidence="2" id="KW-0808">Transferase</keyword>
<dbReference type="PANTHER" id="PTHR30160">
    <property type="entry name" value="TETRAACYLDISACCHARIDE 4'-KINASE-RELATED"/>
    <property type="match status" value="1"/>
</dbReference>
<keyword evidence="4" id="KW-1185">Reference proteome</keyword>
<dbReference type="RefSeq" id="WP_243797172.1">
    <property type="nucleotide sequence ID" value="NZ_CP094669.1"/>
</dbReference>
<reference evidence="3 4" key="1">
    <citation type="submission" date="2022-03" db="EMBL/GenBank/DDBJ databases">
        <title>Hymenobactersp. isolated from the air.</title>
        <authorList>
            <person name="Won M."/>
            <person name="Kwon S.-W."/>
        </authorList>
    </citation>
    <scope>NUCLEOTIDE SEQUENCE [LARGE SCALE GENOMIC DNA]</scope>
    <source>
        <strain evidence="3 4">KACC 21982</strain>
    </source>
</reference>
<name>A0ABY4CYA5_9BACT</name>
<dbReference type="Gene3D" id="3.40.50.2000">
    <property type="entry name" value="Glycogen Phosphorylase B"/>
    <property type="match status" value="2"/>
</dbReference>
<proteinExistence type="predicted"/>
<organism evidence="3 4">
    <name type="scientific">Hymenobacter tibetensis</name>
    <dbReference type="NCBI Taxonomy" id="497967"/>
    <lineage>
        <taxon>Bacteria</taxon>
        <taxon>Pseudomonadati</taxon>
        <taxon>Bacteroidota</taxon>
        <taxon>Cytophagia</taxon>
        <taxon>Cytophagales</taxon>
        <taxon>Hymenobacteraceae</taxon>
        <taxon>Hymenobacter</taxon>
    </lineage>
</organism>
<evidence type="ECO:0000313" key="4">
    <source>
        <dbReference type="Proteomes" id="UP000831113"/>
    </source>
</evidence>
<keyword evidence="1" id="KW-0328">Glycosyltransferase</keyword>
<accession>A0ABY4CYA5</accession>
<gene>
    <name evidence="3" type="ORF">MTX78_18095</name>
</gene>
<dbReference type="CDD" id="cd03789">
    <property type="entry name" value="GT9_LPS_heptosyltransferase"/>
    <property type="match status" value="1"/>
</dbReference>
<dbReference type="SUPFAM" id="SSF53756">
    <property type="entry name" value="UDP-Glycosyltransferase/glycogen phosphorylase"/>
    <property type="match status" value="1"/>
</dbReference>
<evidence type="ECO:0000256" key="1">
    <source>
        <dbReference type="ARBA" id="ARBA00022676"/>
    </source>
</evidence>
<protein>
    <submittedName>
        <fullName evidence="3">Glycosyltransferase family 9 protein</fullName>
    </submittedName>
</protein>